<organism evidence="4 7">
    <name type="scientific">Myxococcus fulvus</name>
    <dbReference type="NCBI Taxonomy" id="33"/>
    <lineage>
        <taxon>Bacteria</taxon>
        <taxon>Pseudomonadati</taxon>
        <taxon>Myxococcota</taxon>
        <taxon>Myxococcia</taxon>
        <taxon>Myxococcales</taxon>
        <taxon>Cystobacterineae</taxon>
        <taxon>Myxococcaceae</taxon>
        <taxon>Myxococcus</taxon>
    </lineage>
</organism>
<reference evidence="4 7" key="2">
    <citation type="submission" date="2019-07" db="EMBL/GenBank/DDBJ databases">
        <title>Whole genome shotgun sequence of Myxococcus fulvus NBRC 100333.</title>
        <authorList>
            <person name="Hosoyama A."/>
            <person name="Uohara A."/>
            <person name="Ohji S."/>
            <person name="Ichikawa N."/>
        </authorList>
    </citation>
    <scope>NUCLEOTIDE SEQUENCE [LARGE SCALE GENOMIC DNA]</scope>
    <source>
        <strain evidence="4 7">NBRC 100333</strain>
    </source>
</reference>
<accession>A0A511T8Z6</accession>
<feature type="domain" description="Carrier" evidence="3">
    <location>
        <begin position="9"/>
        <end position="84"/>
    </location>
</feature>
<dbReference type="Proteomes" id="UP000321514">
    <property type="component" value="Unassembled WGS sequence"/>
</dbReference>
<dbReference type="InterPro" id="IPR036291">
    <property type="entry name" value="NAD(P)-bd_dom_sf"/>
</dbReference>
<evidence type="ECO:0000313" key="7">
    <source>
        <dbReference type="Proteomes" id="UP000321514"/>
    </source>
</evidence>
<dbReference type="Pfam" id="PF00550">
    <property type="entry name" value="PP-binding"/>
    <property type="match status" value="1"/>
</dbReference>
<dbReference type="SUPFAM" id="SSF51735">
    <property type="entry name" value="NAD(P)-binding Rossmann-fold domains"/>
    <property type="match status" value="1"/>
</dbReference>
<name>A0A511T8Z6_MYXFU</name>
<evidence type="ECO:0000313" key="5">
    <source>
        <dbReference type="EMBL" id="SEU25628.1"/>
    </source>
</evidence>
<dbReference type="CDD" id="cd05235">
    <property type="entry name" value="SDR_e1"/>
    <property type="match status" value="1"/>
</dbReference>
<keyword evidence="6" id="KW-1185">Reference proteome</keyword>
<evidence type="ECO:0000259" key="3">
    <source>
        <dbReference type="PROSITE" id="PS50075"/>
    </source>
</evidence>
<gene>
    <name evidence="4" type="ORF">MFU01_49990</name>
    <name evidence="5" type="ORF">SAMN05443572_107133</name>
</gene>
<dbReference type="SUPFAM" id="SSF47336">
    <property type="entry name" value="ACP-like"/>
    <property type="match status" value="1"/>
</dbReference>
<comment type="caution">
    <text evidence="4">The sequence shown here is derived from an EMBL/GenBank/DDBJ whole genome shotgun (WGS) entry which is preliminary data.</text>
</comment>
<keyword evidence="2" id="KW-0597">Phosphoprotein</keyword>
<dbReference type="InterPro" id="IPR010080">
    <property type="entry name" value="Thioester_reductase-like_dom"/>
</dbReference>
<proteinExistence type="predicted"/>
<dbReference type="AlphaFoldDB" id="A0A511T8Z6"/>
<dbReference type="NCBIfam" id="TIGR01746">
    <property type="entry name" value="Thioester-redct"/>
    <property type="match status" value="1"/>
</dbReference>
<protein>
    <submittedName>
        <fullName evidence="5">Thioester reductase domain-containing protein</fullName>
    </submittedName>
</protein>
<dbReference type="PANTHER" id="PTHR44845:SF6">
    <property type="entry name" value="BETA-ALANINE-ACTIVATING ENZYME"/>
    <property type="match status" value="1"/>
</dbReference>
<dbReference type="EMBL" id="FOIB01000007">
    <property type="protein sequence ID" value="SEU25628.1"/>
    <property type="molecule type" value="Genomic_DNA"/>
</dbReference>
<evidence type="ECO:0000313" key="6">
    <source>
        <dbReference type="Proteomes" id="UP000183760"/>
    </source>
</evidence>
<dbReference type="InterPro" id="IPR009081">
    <property type="entry name" value="PP-bd_ACP"/>
</dbReference>
<keyword evidence="1" id="KW-0596">Phosphopantetheine</keyword>
<dbReference type="RefSeq" id="WP_074956884.1">
    <property type="nucleotide sequence ID" value="NZ_BJXR01000036.1"/>
</dbReference>
<sequence length="505" mass="55072">MTTTSIASHAEDPIVSGVSTLWTELLGVETASPGDDFARLGGTSLMRGRLALRLRERFGVGLSAYALHEAHTLGDFIEAVRRALSGAQGEGRAVAGPQAWREDASLPEDIVPAPGSPVTKGKALEEMRYIFLTGATGFLGAFVLRDLLRTTRAQVVCLVRAKEPAAGLSRIRQALEKYGLWEDRFAARIEPVLGDLGAPHLGMSALQRQSLVKRAEALFHVGAHVNYMHPYEAHKATNVDGTTEVLRLAALGPTPVHYVSTIAVFGPTGYFNDIQVLREDEGLDRHLDGLRYDLGYTASKWVAEKRVWEAKARGLAVNVYRPGFVMGHSKTGVGNPDDFMGRFILGCIQIGCCPILPRQGKEMVTVDFVSAAILGIASQEGAVGKAYHLVPPTAGDNTDMDGLYALLADCGQPLSHVPYEEWVDRLMLDPRAAENPLCALVPMLYEKVYGGSATRWELHEGQPIYDAQNTREAIAKLGLTFRPVDRSLMSLYLEDWRAKGLLPTR</sequence>
<evidence type="ECO:0000313" key="4">
    <source>
        <dbReference type="EMBL" id="GEN09962.1"/>
    </source>
</evidence>
<reference evidence="5 6" key="1">
    <citation type="submission" date="2016-10" db="EMBL/GenBank/DDBJ databases">
        <authorList>
            <person name="Varghese N."/>
            <person name="Submissions S."/>
        </authorList>
    </citation>
    <scope>NUCLEOTIDE SEQUENCE [LARGE SCALE GENOMIC DNA]</scope>
    <source>
        <strain evidence="5 6">DSM 16525</strain>
    </source>
</reference>
<evidence type="ECO:0000256" key="1">
    <source>
        <dbReference type="ARBA" id="ARBA00022450"/>
    </source>
</evidence>
<dbReference type="InterPro" id="IPR013120">
    <property type="entry name" value="FAR_NAD-bd"/>
</dbReference>
<dbReference type="Gene3D" id="1.10.1200.10">
    <property type="entry name" value="ACP-like"/>
    <property type="match status" value="1"/>
</dbReference>
<dbReference type="EMBL" id="BJXR01000036">
    <property type="protein sequence ID" value="GEN09962.1"/>
    <property type="molecule type" value="Genomic_DNA"/>
</dbReference>
<dbReference type="Pfam" id="PF07993">
    <property type="entry name" value="NAD_binding_4"/>
    <property type="match status" value="1"/>
</dbReference>
<dbReference type="PANTHER" id="PTHR44845">
    <property type="entry name" value="CARRIER DOMAIN-CONTAINING PROTEIN"/>
    <property type="match status" value="1"/>
</dbReference>
<dbReference type="Gene3D" id="3.40.50.720">
    <property type="entry name" value="NAD(P)-binding Rossmann-like Domain"/>
    <property type="match status" value="1"/>
</dbReference>
<dbReference type="InterPro" id="IPR036736">
    <property type="entry name" value="ACP-like_sf"/>
</dbReference>
<dbReference type="Proteomes" id="UP000183760">
    <property type="component" value="Unassembled WGS sequence"/>
</dbReference>
<evidence type="ECO:0000256" key="2">
    <source>
        <dbReference type="ARBA" id="ARBA00022553"/>
    </source>
</evidence>
<dbReference type="PROSITE" id="PS50075">
    <property type="entry name" value="CARRIER"/>
    <property type="match status" value="1"/>
</dbReference>